<dbReference type="PATRIC" id="fig|1915.4.peg.7607"/>
<organism evidence="6 7">
    <name type="scientific">Streptomyces lincolnensis</name>
    <dbReference type="NCBI Taxonomy" id="1915"/>
    <lineage>
        <taxon>Bacteria</taxon>
        <taxon>Bacillati</taxon>
        <taxon>Actinomycetota</taxon>
        <taxon>Actinomycetes</taxon>
        <taxon>Kitasatosporales</taxon>
        <taxon>Streptomycetaceae</taxon>
        <taxon>Streptomyces</taxon>
    </lineage>
</organism>
<feature type="DNA-binding region" description="H-T-H motif" evidence="4">
    <location>
        <begin position="39"/>
        <end position="58"/>
    </location>
</feature>
<evidence type="ECO:0000256" key="3">
    <source>
        <dbReference type="ARBA" id="ARBA00023163"/>
    </source>
</evidence>
<dbReference type="PANTHER" id="PTHR30055">
    <property type="entry name" value="HTH-TYPE TRANSCRIPTIONAL REGULATOR RUTR"/>
    <property type="match status" value="1"/>
</dbReference>
<gene>
    <name evidence="6" type="ORF">SLINC_6899</name>
</gene>
<dbReference type="STRING" id="1915.SLINC_6899"/>
<evidence type="ECO:0000256" key="1">
    <source>
        <dbReference type="ARBA" id="ARBA00023015"/>
    </source>
</evidence>
<dbReference type="InterPro" id="IPR041347">
    <property type="entry name" value="MftR_C"/>
</dbReference>
<accession>A0A1B1MKP8</accession>
<evidence type="ECO:0000256" key="2">
    <source>
        <dbReference type="ARBA" id="ARBA00023125"/>
    </source>
</evidence>
<dbReference type="Pfam" id="PF00440">
    <property type="entry name" value="TetR_N"/>
    <property type="match status" value="1"/>
</dbReference>
<dbReference type="Proteomes" id="UP000092598">
    <property type="component" value="Chromosome"/>
</dbReference>
<keyword evidence="1" id="KW-0805">Transcription regulation</keyword>
<name>A0A1B1MKP8_STRLN</name>
<sequence length="191" mass="21237">MGSVTENMGRRERKKAATRQALADAALRLFTERGFDKVGVREVAEAADVSLSTLFKHFPGKEALVFDEDQDVEDALVRAVRDRPPGQSVLHALRDHLVRTRTGLRTDDPHFTLVESTPALREYARRMWLRHEHALAAVIAEETGRPHDDLAVTGLAHIALEAPHLVRASDDPAAAMRELFALVEHGWGTIL</sequence>
<dbReference type="InterPro" id="IPR001647">
    <property type="entry name" value="HTH_TetR"/>
</dbReference>
<evidence type="ECO:0000259" key="5">
    <source>
        <dbReference type="PROSITE" id="PS50977"/>
    </source>
</evidence>
<keyword evidence="7" id="KW-1185">Reference proteome</keyword>
<dbReference type="InterPro" id="IPR009057">
    <property type="entry name" value="Homeodomain-like_sf"/>
</dbReference>
<dbReference type="Gene3D" id="1.10.357.10">
    <property type="entry name" value="Tetracycline Repressor, domain 2"/>
    <property type="match status" value="1"/>
</dbReference>
<evidence type="ECO:0000313" key="6">
    <source>
        <dbReference type="EMBL" id="ANS69123.1"/>
    </source>
</evidence>
<keyword evidence="3" id="KW-0804">Transcription</keyword>
<dbReference type="Pfam" id="PF17754">
    <property type="entry name" value="TetR_C_14"/>
    <property type="match status" value="1"/>
</dbReference>
<dbReference type="PRINTS" id="PR00455">
    <property type="entry name" value="HTHTETR"/>
</dbReference>
<dbReference type="KEGG" id="sls:SLINC_6899"/>
<dbReference type="InterPro" id="IPR050109">
    <property type="entry name" value="HTH-type_TetR-like_transc_reg"/>
</dbReference>
<evidence type="ECO:0000313" key="7">
    <source>
        <dbReference type="Proteomes" id="UP000092598"/>
    </source>
</evidence>
<proteinExistence type="predicted"/>
<feature type="domain" description="HTH tetR-type" evidence="5">
    <location>
        <begin position="16"/>
        <end position="76"/>
    </location>
</feature>
<dbReference type="SUPFAM" id="SSF46689">
    <property type="entry name" value="Homeodomain-like"/>
    <property type="match status" value="1"/>
</dbReference>
<keyword evidence="2 4" id="KW-0238">DNA-binding</keyword>
<dbReference type="GO" id="GO:0000976">
    <property type="term" value="F:transcription cis-regulatory region binding"/>
    <property type="evidence" value="ECO:0007669"/>
    <property type="project" value="TreeGrafter"/>
</dbReference>
<protein>
    <submittedName>
        <fullName evidence="6">Putative transcriptional regulator</fullName>
    </submittedName>
</protein>
<evidence type="ECO:0000256" key="4">
    <source>
        <dbReference type="PROSITE-ProRule" id="PRU00335"/>
    </source>
</evidence>
<dbReference type="AlphaFoldDB" id="A0A1B1MKP8"/>
<dbReference type="PROSITE" id="PS50977">
    <property type="entry name" value="HTH_TETR_2"/>
    <property type="match status" value="1"/>
</dbReference>
<reference evidence="6 7" key="1">
    <citation type="submission" date="2016-07" db="EMBL/GenBank/DDBJ databases">
        <title>Enhancement of antibiotic productionsby engineered nitrateutilization in actinobacteria.</title>
        <authorList>
            <person name="Meng S.C."/>
        </authorList>
    </citation>
    <scope>NUCLEOTIDE SEQUENCE [LARGE SCALE GENOMIC DNA]</scope>
    <source>
        <strain evidence="6 7">NRRL 2936</strain>
    </source>
</reference>
<dbReference type="GO" id="GO:0003700">
    <property type="term" value="F:DNA-binding transcription factor activity"/>
    <property type="evidence" value="ECO:0007669"/>
    <property type="project" value="TreeGrafter"/>
</dbReference>
<dbReference type="EMBL" id="CP016438">
    <property type="protein sequence ID" value="ANS69123.1"/>
    <property type="molecule type" value="Genomic_DNA"/>
</dbReference>
<dbReference type="PANTHER" id="PTHR30055:SF234">
    <property type="entry name" value="HTH-TYPE TRANSCRIPTIONAL REGULATOR BETI"/>
    <property type="match status" value="1"/>
</dbReference>
<dbReference type="Gene3D" id="1.10.10.60">
    <property type="entry name" value="Homeodomain-like"/>
    <property type="match status" value="1"/>
</dbReference>